<protein>
    <submittedName>
        <fullName evidence="2">Histone-lysine N-methyltransferase SETMAR-like</fullName>
    </submittedName>
</protein>
<accession>A0ABM1W298</accession>
<dbReference type="GeneID" id="118478733"/>
<name>A0ABM1W298_APLCA</name>
<reference evidence="2" key="1">
    <citation type="submission" date="2025-08" db="UniProtKB">
        <authorList>
            <consortium name="RefSeq"/>
        </authorList>
    </citation>
    <scope>IDENTIFICATION</scope>
</reference>
<dbReference type="InterPro" id="IPR036397">
    <property type="entry name" value="RNaseH_sf"/>
</dbReference>
<proteinExistence type="predicted"/>
<dbReference type="Proteomes" id="UP000694888">
    <property type="component" value="Unplaced"/>
</dbReference>
<sequence>MSGVILSWLVPPGVTVNGGYYRVVNELLEGYSWEFLEHPPYSPDLAPCNFHLLPKGEKMLQGRRFEDEDQIQEAVSKSLGTLDKRSLTTVFDRRVHQTEKCRELDGSYVE</sequence>
<organism evidence="1 2">
    <name type="scientific">Aplysia californica</name>
    <name type="common">California sea hare</name>
    <dbReference type="NCBI Taxonomy" id="6500"/>
    <lineage>
        <taxon>Eukaryota</taxon>
        <taxon>Metazoa</taxon>
        <taxon>Spiralia</taxon>
        <taxon>Lophotrochozoa</taxon>
        <taxon>Mollusca</taxon>
        <taxon>Gastropoda</taxon>
        <taxon>Heterobranchia</taxon>
        <taxon>Euthyneura</taxon>
        <taxon>Tectipleura</taxon>
        <taxon>Aplysiida</taxon>
        <taxon>Aplysioidea</taxon>
        <taxon>Aplysiidae</taxon>
        <taxon>Aplysia</taxon>
    </lineage>
</organism>
<dbReference type="InterPro" id="IPR052709">
    <property type="entry name" value="Transposase-MT_Hybrid"/>
</dbReference>
<gene>
    <name evidence="2" type="primary">LOC118478733</name>
</gene>
<evidence type="ECO:0000313" key="1">
    <source>
        <dbReference type="Proteomes" id="UP000694888"/>
    </source>
</evidence>
<evidence type="ECO:0000313" key="2">
    <source>
        <dbReference type="RefSeq" id="XP_035828791.1"/>
    </source>
</evidence>
<dbReference type="PANTHER" id="PTHR46060">
    <property type="entry name" value="MARINER MOS1 TRANSPOSASE-LIKE PROTEIN"/>
    <property type="match status" value="1"/>
</dbReference>
<keyword evidence="1" id="KW-1185">Reference proteome</keyword>
<dbReference type="RefSeq" id="XP_035828791.1">
    <property type="nucleotide sequence ID" value="XM_035972898.1"/>
</dbReference>
<dbReference type="PANTHER" id="PTHR46060:SF1">
    <property type="entry name" value="MARINER MOS1 TRANSPOSASE-LIKE PROTEIN"/>
    <property type="match status" value="1"/>
</dbReference>
<dbReference type="Gene3D" id="3.30.420.10">
    <property type="entry name" value="Ribonuclease H-like superfamily/Ribonuclease H"/>
    <property type="match status" value="1"/>
</dbReference>